<dbReference type="Pfam" id="PF02371">
    <property type="entry name" value="Transposase_20"/>
    <property type="match status" value="1"/>
</dbReference>
<accession>K0PSD7</accession>
<name>K0PSD7_9HYPH</name>
<dbReference type="Proteomes" id="UP000009319">
    <property type="component" value="Unassembled WGS sequence"/>
</dbReference>
<sequence length="78" mass="8796">MAPAAEPLASPTWIDRDLEALLERHPDGALIRSLPGMGAVRWAELIANIGTIERFHSADARHPPIRKIQELAPRIWRR</sequence>
<evidence type="ECO:0000259" key="1">
    <source>
        <dbReference type="Pfam" id="PF02371"/>
    </source>
</evidence>
<dbReference type="GO" id="GO:0004803">
    <property type="term" value="F:transposase activity"/>
    <property type="evidence" value="ECO:0007669"/>
    <property type="project" value="InterPro"/>
</dbReference>
<feature type="domain" description="Transposase IS116/IS110/IS902 C-terminal" evidence="1">
    <location>
        <begin position="29"/>
        <end position="59"/>
    </location>
</feature>
<comment type="caution">
    <text evidence="2">The sequence shown here is derived from an EMBL/GenBank/DDBJ whole genome shotgun (WGS) entry which is preliminary data.</text>
</comment>
<dbReference type="HOGENOM" id="CLU_2619602_0_0_5"/>
<reference evidence="2 3" key="1">
    <citation type="journal article" date="2013" name="Genome Announc.">
        <title>Draft Genome Sequence of Rhizobium mesoamericanum STM3625, a Nitrogen-Fixing Symbiont of Mimosa pudica Isolated in French Guiana (South America).</title>
        <authorList>
            <person name="Moulin L."/>
            <person name="Mornico D."/>
            <person name="Melkonian R."/>
            <person name="Klonowska A."/>
        </authorList>
    </citation>
    <scope>NUCLEOTIDE SEQUENCE [LARGE SCALE GENOMIC DNA]</scope>
    <source>
        <strain evidence="2 3">STM3625</strain>
    </source>
</reference>
<evidence type="ECO:0000313" key="3">
    <source>
        <dbReference type="Proteomes" id="UP000009319"/>
    </source>
</evidence>
<dbReference type="EMBL" id="CANI01000002">
    <property type="protein sequence ID" value="CCM74285.1"/>
    <property type="molecule type" value="Genomic_DNA"/>
</dbReference>
<protein>
    <recommendedName>
        <fullName evidence="1">Transposase IS116/IS110/IS902 C-terminal domain-containing protein</fullName>
    </recommendedName>
</protein>
<evidence type="ECO:0000313" key="2">
    <source>
        <dbReference type="EMBL" id="CCM74285.1"/>
    </source>
</evidence>
<gene>
    <name evidence="2" type="ORF">BN77_1403</name>
</gene>
<dbReference type="InterPro" id="IPR003346">
    <property type="entry name" value="Transposase_20"/>
</dbReference>
<keyword evidence="3" id="KW-1185">Reference proteome</keyword>
<dbReference type="GO" id="GO:0006313">
    <property type="term" value="P:DNA transposition"/>
    <property type="evidence" value="ECO:0007669"/>
    <property type="project" value="InterPro"/>
</dbReference>
<dbReference type="GO" id="GO:0003677">
    <property type="term" value="F:DNA binding"/>
    <property type="evidence" value="ECO:0007669"/>
    <property type="project" value="InterPro"/>
</dbReference>
<dbReference type="AlphaFoldDB" id="K0PSD7"/>
<proteinExistence type="predicted"/>
<organism evidence="2 3">
    <name type="scientific">Rhizobium mesoamericanum STM3625</name>
    <dbReference type="NCBI Taxonomy" id="1211777"/>
    <lineage>
        <taxon>Bacteria</taxon>
        <taxon>Pseudomonadati</taxon>
        <taxon>Pseudomonadota</taxon>
        <taxon>Alphaproteobacteria</taxon>
        <taxon>Hyphomicrobiales</taxon>
        <taxon>Rhizobiaceae</taxon>
        <taxon>Rhizobium/Agrobacterium group</taxon>
        <taxon>Rhizobium</taxon>
    </lineage>
</organism>